<keyword evidence="4" id="KW-1185">Reference proteome</keyword>
<dbReference type="eggNOG" id="ENOG502S2DC">
    <property type="taxonomic scope" value="Eukaryota"/>
</dbReference>
<dbReference type="SUPFAM" id="SSF88723">
    <property type="entry name" value="PIN domain-like"/>
    <property type="match status" value="1"/>
</dbReference>
<protein>
    <recommendedName>
        <fullName evidence="2">Asteroid domain-containing protein</fullName>
    </recommendedName>
</protein>
<sequence>MGVPRLLHHLQSYATRVQFHHYNSSTKPEDGRSLIVDGPGLAYHIYYKALARRSTARNALEAAPSYQELGQAAVKWLALLQSYGLIIKAVFFDGLLPDTKKQTRVSRLQSYLDQLSVFRALNSQGLPAAVSECLPEDLTADELFSPAAVPSRLNSLPANPFLVPAVIEALLRSDYRDVIAVVPGEADAYCADLARKEGGITVTGDSDLLAHDLGSNGSVMFFKDFDLSYTALPAQATILQGMQYHPANIAKTLGLKSLLPFAYAVSQDPHRGFAECARLAKQQDEDGLKYRTFAAEYSSIAMHSTLGQRLDDLERQKLIPVLRRLDPRISEFVHRTGATIILDSSPKLGQLISSATFDMYLPFLIDDPSRASAWRAGADFRQLGYSILGLTSLSQARVLEHERRGTRITSTGVLTLNIKETGLHAKSLIANLEQWINPSIRPVAPETWRTFATYEVCRALQADAKPLPSKVEMRSLIGGQRTSGSWAFIHLYGQLQAVLYSLRMLQQLIEVFTTAHSKRFEGNDFFSTIVGLQQYLSALPTLAELLPMTQPQALETEWEAEIKKILTMLGVHEDEFSQAESKRRKKRRKKVACSDAKLEAASLGPSNNIYSALADSH</sequence>
<dbReference type="CDD" id="cd18675">
    <property type="entry name" value="PIN_SpAst1-like"/>
    <property type="match status" value="1"/>
</dbReference>
<dbReference type="InterPro" id="IPR026832">
    <property type="entry name" value="Asteroid"/>
</dbReference>
<dbReference type="RefSeq" id="XP_007783138.1">
    <property type="nucleotide sequence ID" value="XM_007784948.1"/>
</dbReference>
<dbReference type="STRING" id="1168221.R7Z1M2"/>
<evidence type="ECO:0000259" key="2">
    <source>
        <dbReference type="Pfam" id="PF12813"/>
    </source>
</evidence>
<dbReference type="Pfam" id="PF12813">
    <property type="entry name" value="XPG_I_2"/>
    <property type="match status" value="1"/>
</dbReference>
<name>R7Z1M2_CONA1</name>
<evidence type="ECO:0000313" key="4">
    <source>
        <dbReference type="Proteomes" id="UP000016924"/>
    </source>
</evidence>
<organism evidence="3 4">
    <name type="scientific">Coniosporium apollinis (strain CBS 100218)</name>
    <name type="common">Rock-inhabiting black yeast</name>
    <dbReference type="NCBI Taxonomy" id="1168221"/>
    <lineage>
        <taxon>Eukaryota</taxon>
        <taxon>Fungi</taxon>
        <taxon>Dikarya</taxon>
        <taxon>Ascomycota</taxon>
        <taxon>Pezizomycotina</taxon>
        <taxon>Dothideomycetes</taxon>
        <taxon>Dothideomycetes incertae sedis</taxon>
        <taxon>Coniosporium</taxon>
    </lineage>
</organism>
<dbReference type="InterPro" id="IPR029060">
    <property type="entry name" value="PIN-like_dom_sf"/>
</dbReference>
<reference evidence="4" key="1">
    <citation type="submission" date="2012-06" db="EMBL/GenBank/DDBJ databases">
        <title>The genome sequence of Coniosporium apollinis CBS 100218.</title>
        <authorList>
            <consortium name="The Broad Institute Genome Sequencing Platform"/>
            <person name="Cuomo C."/>
            <person name="Gorbushina A."/>
            <person name="Noack S."/>
            <person name="Walker B."/>
            <person name="Young S.K."/>
            <person name="Zeng Q."/>
            <person name="Gargeya S."/>
            <person name="Fitzgerald M."/>
            <person name="Haas B."/>
            <person name="Abouelleil A."/>
            <person name="Alvarado L."/>
            <person name="Arachchi H.M."/>
            <person name="Berlin A.M."/>
            <person name="Chapman S.B."/>
            <person name="Goldberg J."/>
            <person name="Griggs A."/>
            <person name="Gujja S."/>
            <person name="Hansen M."/>
            <person name="Howarth C."/>
            <person name="Imamovic A."/>
            <person name="Larimer J."/>
            <person name="McCowan C."/>
            <person name="Montmayeur A."/>
            <person name="Murphy C."/>
            <person name="Neiman D."/>
            <person name="Pearson M."/>
            <person name="Priest M."/>
            <person name="Roberts A."/>
            <person name="Saif S."/>
            <person name="Shea T."/>
            <person name="Sisk P."/>
            <person name="Sykes S."/>
            <person name="Wortman J."/>
            <person name="Nusbaum C."/>
            <person name="Birren B."/>
        </authorList>
    </citation>
    <scope>NUCLEOTIDE SEQUENCE [LARGE SCALE GENOMIC DNA]</scope>
    <source>
        <strain evidence="4">CBS 100218</strain>
    </source>
</reference>
<evidence type="ECO:0000256" key="1">
    <source>
        <dbReference type="ARBA" id="ARBA00007398"/>
    </source>
</evidence>
<gene>
    <name evidence="3" type="ORF">W97_07076</name>
</gene>
<dbReference type="InterPro" id="IPR039436">
    <property type="entry name" value="Asteroid_dom"/>
</dbReference>
<dbReference type="GeneID" id="19904387"/>
<dbReference type="AlphaFoldDB" id="R7Z1M2"/>
<dbReference type="EMBL" id="JH767590">
    <property type="protein sequence ID" value="EON67821.1"/>
    <property type="molecule type" value="Genomic_DNA"/>
</dbReference>
<evidence type="ECO:0000313" key="3">
    <source>
        <dbReference type="EMBL" id="EON67821.1"/>
    </source>
</evidence>
<dbReference type="OMA" id="GEADDWC"/>
<dbReference type="Gene3D" id="3.40.50.1010">
    <property type="entry name" value="5'-nuclease"/>
    <property type="match status" value="1"/>
</dbReference>
<comment type="similarity">
    <text evidence="1">Belongs to the asteroid family.</text>
</comment>
<dbReference type="Proteomes" id="UP000016924">
    <property type="component" value="Unassembled WGS sequence"/>
</dbReference>
<dbReference type="PANTHER" id="PTHR15665">
    <property type="entry name" value="ASTEROID PROTEIN"/>
    <property type="match status" value="1"/>
</dbReference>
<accession>R7Z1M2</accession>
<dbReference type="OrthoDB" id="5297549at2759"/>
<dbReference type="HOGENOM" id="CLU_016461_1_0_1"/>
<dbReference type="PANTHER" id="PTHR15665:SF1">
    <property type="entry name" value="PROTEIN ASTEROID HOMOLOG 1"/>
    <property type="match status" value="1"/>
</dbReference>
<proteinExistence type="inferred from homology"/>
<feature type="domain" description="Asteroid" evidence="2">
    <location>
        <begin position="159"/>
        <end position="412"/>
    </location>
</feature>